<dbReference type="InterPro" id="IPR001078">
    <property type="entry name" value="2-oxoacid_DH_actylTfrase"/>
</dbReference>
<protein>
    <recommendedName>
        <fullName evidence="6">Dihydrolipoamide acetyltransferase component of pyruvate dehydrogenase complex</fullName>
        <ecNumber evidence="6">2.3.1.-</ecNumber>
    </recommendedName>
</protein>
<dbReference type="InterPro" id="IPR050743">
    <property type="entry name" value="2-oxoacid_DH_E2_comp"/>
</dbReference>
<evidence type="ECO:0000256" key="2">
    <source>
        <dbReference type="ARBA" id="ARBA00007317"/>
    </source>
</evidence>
<reference evidence="9 10" key="1">
    <citation type="journal article" date="2020" name="mSystems">
        <title>Defining Genomic and Predicted Metabolic Features of the Acetobacterium Genus.</title>
        <authorList>
            <person name="Ross D.E."/>
            <person name="Marshall C.W."/>
            <person name="Gulliver D."/>
            <person name="May H.D."/>
            <person name="Norman R.S."/>
        </authorList>
    </citation>
    <scope>NUCLEOTIDE SEQUENCE [LARGE SCALE GENOMIC DNA]</scope>
    <source>
        <strain evidence="9 10">DSM 4132</strain>
    </source>
</reference>
<dbReference type="SUPFAM" id="SSF52777">
    <property type="entry name" value="CoA-dependent acyltransferases"/>
    <property type="match status" value="1"/>
</dbReference>
<comment type="caution">
    <text evidence="9">The sequence shown here is derived from an EMBL/GenBank/DDBJ whole genome shotgun (WGS) entry which is preliminary data.</text>
</comment>
<feature type="domain" description="Peripheral subunit-binding (PSBD)" evidence="8">
    <location>
        <begin position="120"/>
        <end position="157"/>
    </location>
</feature>
<dbReference type="CDD" id="cd06849">
    <property type="entry name" value="lipoyl_domain"/>
    <property type="match status" value="1"/>
</dbReference>
<dbReference type="Pfam" id="PF02817">
    <property type="entry name" value="E3_binding"/>
    <property type="match status" value="2"/>
</dbReference>
<dbReference type="PROSITE" id="PS50968">
    <property type="entry name" value="BIOTINYL_LIPOYL"/>
    <property type="match status" value="1"/>
</dbReference>
<evidence type="ECO:0000313" key="9">
    <source>
        <dbReference type="EMBL" id="MBC3899852.1"/>
    </source>
</evidence>
<dbReference type="RefSeq" id="WP_186894260.1">
    <property type="nucleotide sequence ID" value="NZ_WJBE01000007.1"/>
</dbReference>
<comment type="cofactor">
    <cofactor evidence="1 6">
        <name>(R)-lipoate</name>
        <dbReference type="ChEBI" id="CHEBI:83088"/>
    </cofactor>
</comment>
<comment type="similarity">
    <text evidence="2 6">Belongs to the 2-oxoacid dehydrogenase family.</text>
</comment>
<dbReference type="Gene3D" id="4.10.320.10">
    <property type="entry name" value="E3-binding domain"/>
    <property type="match status" value="2"/>
</dbReference>
<dbReference type="InterPro" id="IPR036625">
    <property type="entry name" value="E3-bd_dom_sf"/>
</dbReference>
<sequence length="437" mass="46118">MAQLIVMPKFGLTMTEGTIASWNVAVGDAIAEGDILCEIETDKLTNEFESPKAGVLLKIIEDDGATVTCLEPIAIIGEANEDISGLLSGSAAPSADEAVAPVAAAVIAEPPAKTAGGRINASPLAKKLAKEKGIDLALITGTGNKGSITVDDVNNYAPTTEADQKISVSPVAQKMAAASGVDLSTVSGDGRIMKKDVEALLTQSSKTEAAPETIPLKGMRKTIAKRMSESWSTSPRVTYTRPLDATAMKEFRTKLKPAFEKRGLKLTFNHIIMKVCAQALLEYPHLNGSLVDDTLILHPHAHIGLAIGLDSGLLVPNVKNCDSKSLSQIAEETEKLIAEAKSGRTKMDDLTGGTFTLTNLGAYGITSFSPIINQPELAILGIDAMVDTPVVVGGQITIRPMMNLSLTADHRIIDGALAAQFLQRIGEYLENPALLLV</sequence>
<evidence type="ECO:0000256" key="6">
    <source>
        <dbReference type="RuleBase" id="RU003423"/>
    </source>
</evidence>
<dbReference type="InterPro" id="IPR000089">
    <property type="entry name" value="Biotin_lipoyl"/>
</dbReference>
<dbReference type="Gene3D" id="2.40.50.100">
    <property type="match status" value="1"/>
</dbReference>
<dbReference type="PANTHER" id="PTHR43178:SF5">
    <property type="entry name" value="LIPOAMIDE ACYLTRANSFERASE COMPONENT OF BRANCHED-CHAIN ALPHA-KETO ACID DEHYDROGENASE COMPLEX, MITOCHONDRIAL"/>
    <property type="match status" value="1"/>
</dbReference>
<organism evidence="9 10">
    <name type="scientific">Acetobacterium malicum</name>
    <dbReference type="NCBI Taxonomy" id="52692"/>
    <lineage>
        <taxon>Bacteria</taxon>
        <taxon>Bacillati</taxon>
        <taxon>Bacillota</taxon>
        <taxon>Clostridia</taxon>
        <taxon>Eubacteriales</taxon>
        <taxon>Eubacteriaceae</taxon>
        <taxon>Acetobacterium</taxon>
    </lineage>
</organism>
<accession>A0ABR6YXC0</accession>
<evidence type="ECO:0000256" key="3">
    <source>
        <dbReference type="ARBA" id="ARBA00022679"/>
    </source>
</evidence>
<gene>
    <name evidence="9" type="ORF">GH811_09515</name>
</gene>
<feature type="domain" description="Peripheral subunit-binding (PSBD)" evidence="8">
    <location>
        <begin position="167"/>
        <end position="201"/>
    </location>
</feature>
<dbReference type="Pfam" id="PF00198">
    <property type="entry name" value="2-oxoacid_dh"/>
    <property type="match status" value="1"/>
</dbReference>
<dbReference type="PROSITE" id="PS51826">
    <property type="entry name" value="PSBD"/>
    <property type="match status" value="2"/>
</dbReference>
<name>A0ABR6YXC0_9FIRM</name>
<dbReference type="EC" id="2.3.1.-" evidence="6"/>
<evidence type="ECO:0000256" key="4">
    <source>
        <dbReference type="ARBA" id="ARBA00022823"/>
    </source>
</evidence>
<dbReference type="Pfam" id="PF00364">
    <property type="entry name" value="Biotin_lipoyl"/>
    <property type="match status" value="1"/>
</dbReference>
<dbReference type="Gene3D" id="3.30.559.10">
    <property type="entry name" value="Chloramphenicol acetyltransferase-like domain"/>
    <property type="match status" value="1"/>
</dbReference>
<evidence type="ECO:0000256" key="1">
    <source>
        <dbReference type="ARBA" id="ARBA00001938"/>
    </source>
</evidence>
<keyword evidence="3 6" id="KW-0808">Transferase</keyword>
<dbReference type="PANTHER" id="PTHR43178">
    <property type="entry name" value="DIHYDROLIPOAMIDE ACETYLTRANSFERASE COMPONENT OF PYRUVATE DEHYDROGENASE COMPLEX"/>
    <property type="match status" value="1"/>
</dbReference>
<dbReference type="EMBL" id="WJBE01000007">
    <property type="protein sequence ID" value="MBC3899852.1"/>
    <property type="molecule type" value="Genomic_DNA"/>
</dbReference>
<evidence type="ECO:0000256" key="5">
    <source>
        <dbReference type="ARBA" id="ARBA00023315"/>
    </source>
</evidence>
<keyword evidence="10" id="KW-1185">Reference proteome</keyword>
<dbReference type="InterPro" id="IPR023213">
    <property type="entry name" value="CAT-like_dom_sf"/>
</dbReference>
<keyword evidence="5 6" id="KW-0012">Acyltransferase</keyword>
<dbReference type="Proteomes" id="UP000622405">
    <property type="component" value="Unassembled WGS sequence"/>
</dbReference>
<keyword evidence="4 6" id="KW-0450">Lipoyl</keyword>
<dbReference type="SUPFAM" id="SSF51230">
    <property type="entry name" value="Single hybrid motif"/>
    <property type="match status" value="1"/>
</dbReference>
<evidence type="ECO:0000259" key="7">
    <source>
        <dbReference type="PROSITE" id="PS50968"/>
    </source>
</evidence>
<proteinExistence type="inferred from homology"/>
<dbReference type="InterPro" id="IPR004167">
    <property type="entry name" value="PSBD"/>
</dbReference>
<evidence type="ECO:0000313" key="10">
    <source>
        <dbReference type="Proteomes" id="UP000622405"/>
    </source>
</evidence>
<feature type="domain" description="Lipoyl-binding" evidence="7">
    <location>
        <begin position="2"/>
        <end position="77"/>
    </location>
</feature>
<evidence type="ECO:0000259" key="8">
    <source>
        <dbReference type="PROSITE" id="PS51826"/>
    </source>
</evidence>
<dbReference type="InterPro" id="IPR011053">
    <property type="entry name" value="Single_hybrid_motif"/>
</dbReference>
<dbReference type="SUPFAM" id="SSF47005">
    <property type="entry name" value="Peripheral subunit-binding domain of 2-oxo acid dehydrogenase complex"/>
    <property type="match status" value="2"/>
</dbReference>